<comment type="similarity">
    <text evidence="2 9">Belongs to the MGMT family.</text>
</comment>
<dbReference type="GO" id="GO:0032259">
    <property type="term" value="P:methylation"/>
    <property type="evidence" value="ECO:0007669"/>
    <property type="project" value="UniProtKB-KW"/>
</dbReference>
<comment type="catalytic activity">
    <reaction evidence="8 9">
        <text>a 6-O-methyl-2'-deoxyguanosine in DNA + L-cysteinyl-[protein] = S-methyl-L-cysteinyl-[protein] + a 2'-deoxyguanosine in DNA</text>
        <dbReference type="Rhea" id="RHEA:24000"/>
        <dbReference type="Rhea" id="RHEA-COMP:10131"/>
        <dbReference type="Rhea" id="RHEA-COMP:10132"/>
        <dbReference type="Rhea" id="RHEA-COMP:11367"/>
        <dbReference type="Rhea" id="RHEA-COMP:11368"/>
        <dbReference type="ChEBI" id="CHEBI:29950"/>
        <dbReference type="ChEBI" id="CHEBI:82612"/>
        <dbReference type="ChEBI" id="CHEBI:85445"/>
        <dbReference type="ChEBI" id="CHEBI:85448"/>
        <dbReference type="EC" id="2.1.1.63"/>
    </reaction>
</comment>
<keyword evidence="5 9" id="KW-0808">Transferase</keyword>
<dbReference type="RefSeq" id="WP_127916517.1">
    <property type="nucleotide sequence ID" value="NZ_RKLP01000006.1"/>
</dbReference>
<evidence type="ECO:0000256" key="4">
    <source>
        <dbReference type="ARBA" id="ARBA00022603"/>
    </source>
</evidence>
<evidence type="ECO:0000256" key="2">
    <source>
        <dbReference type="ARBA" id="ARBA00008711"/>
    </source>
</evidence>
<dbReference type="FunFam" id="1.10.10.10:FF:000214">
    <property type="entry name" value="Methylated-DNA--protein-cysteine methyltransferase"/>
    <property type="match status" value="1"/>
</dbReference>
<dbReference type="GO" id="GO:0006307">
    <property type="term" value="P:DNA alkylation repair"/>
    <property type="evidence" value="ECO:0007669"/>
    <property type="project" value="UniProtKB-UniRule"/>
</dbReference>
<keyword evidence="3 9" id="KW-0963">Cytoplasm</keyword>
<dbReference type="NCBIfam" id="TIGR00589">
    <property type="entry name" value="ogt"/>
    <property type="match status" value="1"/>
</dbReference>
<dbReference type="PANTHER" id="PTHR10815">
    <property type="entry name" value="METHYLATED-DNA--PROTEIN-CYSTEINE METHYLTRANSFERASE"/>
    <property type="match status" value="1"/>
</dbReference>
<dbReference type="InterPro" id="IPR014048">
    <property type="entry name" value="MethylDNA_cys_MeTrfase_DNA-bd"/>
</dbReference>
<name>A0A438BDR1_9NOCA</name>
<dbReference type="CDD" id="cd06445">
    <property type="entry name" value="ATase"/>
    <property type="match status" value="1"/>
</dbReference>
<evidence type="ECO:0000256" key="1">
    <source>
        <dbReference type="ARBA" id="ARBA00001286"/>
    </source>
</evidence>
<dbReference type="EC" id="2.1.1.63" evidence="9"/>
<keyword evidence="4 9" id="KW-0489">Methyltransferase</keyword>
<dbReference type="EMBL" id="RKLP01000006">
    <property type="protein sequence ID" value="RVW09092.1"/>
    <property type="molecule type" value="Genomic_DNA"/>
</dbReference>
<dbReference type="AlphaFoldDB" id="A0A438BDR1"/>
<comment type="miscellaneous">
    <text evidence="9">This enzyme catalyzes only one turnover and therefore is not strictly catalytic. According to one definition, an enzyme is a biocatalyst that acts repeatedly and over many reaction cycles.</text>
</comment>
<evidence type="ECO:0000313" key="11">
    <source>
        <dbReference type="EMBL" id="RVW09092.1"/>
    </source>
</evidence>
<gene>
    <name evidence="11" type="ORF">EGT67_13130</name>
</gene>
<dbReference type="InterPro" id="IPR001497">
    <property type="entry name" value="MethylDNA_cys_MeTrfase_AS"/>
</dbReference>
<evidence type="ECO:0000259" key="10">
    <source>
        <dbReference type="Pfam" id="PF01035"/>
    </source>
</evidence>
<evidence type="ECO:0000313" key="12">
    <source>
        <dbReference type="Proteomes" id="UP000286208"/>
    </source>
</evidence>
<comment type="function">
    <text evidence="9">Involved in the cellular defense against the biological effects of O6-methylguanine (O6-MeG) and O4-methylthymine (O4-MeT) in DNA. Repairs the methylated nucleobase in DNA by stoichiometrically transferring the methyl group to a cysteine residue in the enzyme. This is a suicide reaction: the enzyme is irreversibly inactivated.</text>
</comment>
<keyword evidence="6 9" id="KW-0227">DNA damage</keyword>
<comment type="subcellular location">
    <subcellularLocation>
        <location evidence="9">Cytoplasm</location>
    </subcellularLocation>
</comment>
<dbReference type="Gene3D" id="1.10.10.10">
    <property type="entry name" value="Winged helix-like DNA-binding domain superfamily/Winged helix DNA-binding domain"/>
    <property type="match status" value="1"/>
</dbReference>
<dbReference type="OrthoDB" id="9802228at2"/>
<feature type="domain" description="Methylated-DNA-[protein]-cysteine S-methyltransferase DNA binding" evidence="10">
    <location>
        <begin position="82"/>
        <end position="161"/>
    </location>
</feature>
<comment type="catalytic activity">
    <reaction evidence="1 9">
        <text>a 4-O-methyl-thymidine in DNA + L-cysteinyl-[protein] = a thymidine in DNA + S-methyl-L-cysteinyl-[protein]</text>
        <dbReference type="Rhea" id="RHEA:53428"/>
        <dbReference type="Rhea" id="RHEA-COMP:10131"/>
        <dbReference type="Rhea" id="RHEA-COMP:10132"/>
        <dbReference type="Rhea" id="RHEA-COMP:13555"/>
        <dbReference type="Rhea" id="RHEA-COMP:13556"/>
        <dbReference type="ChEBI" id="CHEBI:29950"/>
        <dbReference type="ChEBI" id="CHEBI:82612"/>
        <dbReference type="ChEBI" id="CHEBI:137386"/>
        <dbReference type="ChEBI" id="CHEBI:137387"/>
        <dbReference type="EC" id="2.1.1.63"/>
    </reaction>
</comment>
<dbReference type="InterPro" id="IPR036388">
    <property type="entry name" value="WH-like_DNA-bd_sf"/>
</dbReference>
<keyword evidence="12" id="KW-1185">Reference proteome</keyword>
<keyword evidence="7 9" id="KW-0234">DNA repair</keyword>
<proteinExistence type="inferred from homology"/>
<dbReference type="PANTHER" id="PTHR10815:SF5">
    <property type="entry name" value="METHYLATED-DNA--PROTEIN-CYSTEINE METHYLTRANSFERASE"/>
    <property type="match status" value="1"/>
</dbReference>
<sequence>MNIRHTVIDTAALGPVTIVATDAAVTGVYFRHHIRRPAQELFGPPLSFVDDAVLGKAVGQLLEYLLGQRRSFDLLLNPAGDDFQRRVWEQVEAIEFGETTTYGQIAQRLGDSSSAYLVGQAVGVNPLCIFIPCHRVIGANGSLTGYAGGLKRKRALLELEEPAAVYAGRLF</sequence>
<dbReference type="HAMAP" id="MF_00772">
    <property type="entry name" value="OGT"/>
    <property type="match status" value="1"/>
</dbReference>
<evidence type="ECO:0000256" key="8">
    <source>
        <dbReference type="ARBA" id="ARBA00049348"/>
    </source>
</evidence>
<evidence type="ECO:0000256" key="5">
    <source>
        <dbReference type="ARBA" id="ARBA00022679"/>
    </source>
</evidence>
<dbReference type="SUPFAM" id="SSF53155">
    <property type="entry name" value="Methylated DNA-protein cysteine methyltransferase domain"/>
    <property type="match status" value="1"/>
</dbReference>
<dbReference type="GO" id="GO:0003908">
    <property type="term" value="F:methylated-DNA-[protein]-cysteine S-methyltransferase activity"/>
    <property type="evidence" value="ECO:0007669"/>
    <property type="project" value="UniProtKB-UniRule"/>
</dbReference>
<dbReference type="PROSITE" id="PS00374">
    <property type="entry name" value="MGMT"/>
    <property type="match status" value="1"/>
</dbReference>
<reference evidence="11 12" key="1">
    <citation type="submission" date="2018-11" db="EMBL/GenBank/DDBJ databases">
        <title>Rhodococcus spongicola sp. nov. and Rhodococcus xishaensis sp. nov. from marine sponges.</title>
        <authorList>
            <person name="Li L."/>
            <person name="Lin H.W."/>
        </authorList>
    </citation>
    <scope>NUCLEOTIDE SEQUENCE [LARGE SCALE GENOMIC DNA]</scope>
    <source>
        <strain evidence="11 12">CCTCC AB2014297</strain>
    </source>
</reference>
<comment type="caution">
    <text evidence="11">The sequence shown here is derived from an EMBL/GenBank/DDBJ whole genome shotgun (WGS) entry which is preliminary data.</text>
</comment>
<accession>A0A438BDR1</accession>
<dbReference type="InterPro" id="IPR023546">
    <property type="entry name" value="MGMT"/>
</dbReference>
<dbReference type="InterPro" id="IPR036217">
    <property type="entry name" value="MethylDNA_cys_MeTrfase_DNAb"/>
</dbReference>
<feature type="active site" description="Nucleophile; methyl group acceptor" evidence="9">
    <location>
        <position position="133"/>
    </location>
</feature>
<dbReference type="InterPro" id="IPR036631">
    <property type="entry name" value="MGMT_N_sf"/>
</dbReference>
<dbReference type="Pfam" id="PF01035">
    <property type="entry name" value="DNA_binding_1"/>
    <property type="match status" value="1"/>
</dbReference>
<protein>
    <recommendedName>
        <fullName evidence="9">Methylated-DNA--protein-cysteine methyltransferase</fullName>
        <ecNumber evidence="9">2.1.1.63</ecNumber>
    </recommendedName>
    <alternativeName>
        <fullName evidence="9">6-O-methylguanine-DNA methyltransferase</fullName>
        <shortName evidence="9">MGMT</shortName>
    </alternativeName>
    <alternativeName>
        <fullName evidence="9">O-6-methylguanine-DNA-alkyltransferase</fullName>
    </alternativeName>
</protein>
<organism evidence="11 12">
    <name type="scientific">Prescottella agglutinans</name>
    <dbReference type="NCBI Taxonomy" id="1644129"/>
    <lineage>
        <taxon>Bacteria</taxon>
        <taxon>Bacillati</taxon>
        <taxon>Actinomycetota</taxon>
        <taxon>Actinomycetes</taxon>
        <taxon>Mycobacteriales</taxon>
        <taxon>Nocardiaceae</taxon>
        <taxon>Prescottella</taxon>
    </lineage>
</organism>
<evidence type="ECO:0000256" key="6">
    <source>
        <dbReference type="ARBA" id="ARBA00022763"/>
    </source>
</evidence>
<evidence type="ECO:0000256" key="7">
    <source>
        <dbReference type="ARBA" id="ARBA00023204"/>
    </source>
</evidence>
<evidence type="ECO:0000256" key="9">
    <source>
        <dbReference type="HAMAP-Rule" id="MF_00772"/>
    </source>
</evidence>
<dbReference type="GO" id="GO:0005737">
    <property type="term" value="C:cytoplasm"/>
    <property type="evidence" value="ECO:0007669"/>
    <property type="project" value="UniProtKB-SubCell"/>
</dbReference>
<dbReference type="SUPFAM" id="SSF46767">
    <property type="entry name" value="Methylated DNA-protein cysteine methyltransferase, C-terminal domain"/>
    <property type="match status" value="1"/>
</dbReference>
<dbReference type="Proteomes" id="UP000286208">
    <property type="component" value="Unassembled WGS sequence"/>
</dbReference>
<dbReference type="Gene3D" id="3.30.160.70">
    <property type="entry name" value="Methylated DNA-protein cysteine methyltransferase domain"/>
    <property type="match status" value="1"/>
</dbReference>
<evidence type="ECO:0000256" key="3">
    <source>
        <dbReference type="ARBA" id="ARBA00022490"/>
    </source>
</evidence>